<gene>
    <name evidence="26" type="ORF">Cboi02_000191200</name>
</gene>
<evidence type="ECO:0000256" key="11">
    <source>
        <dbReference type="ARBA" id="ARBA00022833"/>
    </source>
</evidence>
<keyword evidence="7 20" id="KW-0235">DNA replication</keyword>
<keyword evidence="17 20" id="KW-0539">Nucleus</keyword>
<dbReference type="PRINTS" id="PR00106">
    <property type="entry name" value="DNAPOLB"/>
</dbReference>
<keyword evidence="8 20" id="KW-0479">Metal-binding</keyword>
<comment type="similarity">
    <text evidence="3 20">Belongs to the DNA polymerase type-B family.</text>
</comment>
<keyword evidence="27" id="KW-1185">Reference proteome</keyword>
<sequence length="1620" mass="187299">MTDGENSDDQAEEARMLEILSISGNNFVSDLSLVKGVYFYGFSEGYSGFVKVSMLSPKYITRLTRLLHDKKINNQFNQPYESHIPYMLQFLSDYNAYGSDWLKLSKCFLRYPLVSLKENEAYQTEFQTDFCYHNKLKINSDLKDFFKTKFIDEHNNKVLILNKENFPRIGRTMIEIDTCSTWITNRNELVERDIHKDYLEFKRNSLQDNADIANDSGDRYLSSIKGLLKDVNFQRSQRKLPNDPKLKLFEEIERTFKSVNWIDQTELDSLLDYCSELSLKLWQEKNQKSSTPTIDSFTKKKSFLDMYGTAFESVDNLNITPNILDEHLHNKNIYDTDECSLLIDTVLKEEISSSILSENSDMYQPSQSNSNLESQEYLQSIEDNDDPNSNTIQGHNDDENEQPVSDNSSSSSEDDTDDDMDEFLGSIPHLDASFNGVVADKDNSAISSEDADVIPGLTELARKSRTLSELEPKAVPNKSFELQTSTTDTDTSSHKKVSDSGTVHDSDNSDLKFFALTQKAHLQNSLILNESKLHIGESFSNTSADDTTHASINISKKTSASQHSNISSPNVSLSSPSLSSFNNLKLNNKKRCIPQFTKNDLALYEYPLAAPYAPSKEKFMETFEDYNTIRYEYQDPYYSRRDNFDPKPFIFAGKKFNLKCLDTLGLPPYKLDNGTLINSSNFLEKFKHSKKRKEHNESIWAYRREPPSSEMVQTWTDFDINERKRKSQIMKSQINFVTPKLKGGFKYPSLATPVNRRKTSHLKLSILIIEIHVNTRGALFPDPKKDEISMIFWRFDKTNNLTDDLNECGILIKDNKVNIRHWQSTTDTPAACFENEMDMVKELINLVEYLDPDILGGYEIHSKSWGYIFERFRKLFNIDLATRFSRVISQYRNKTSDRWGYTHASGIKITGRHLLNIWRPLRSGLNLLRYSLENVTFHTIHERLPFFENQVLTQWYMSKDIKYRSALISYYTKRVEIEMKLIDNQELIERTTEQSRLLGIDYYSIFYRGSQFKVESLLVRLAKAENYILISPSKKQVFKQDPLQCIPLILEPESMYYKSPLVVLDFQSLYPSIIIAHNYCYSTLLGRLRGFDPKKFQRIGITSLKLPPALLSFFREYITVSPNGLIFMKKKIRESLLAKFLIELLDARILVKGTMNKLKDDQELNKLYNNRQLALKLIANVTYGYTSATFSGRMPCSDIADAIVSTGRETLLKAIAEIENNDEWGAKVIYGDTDSLFVYLPGKSKEEAMELGQVMAKHVSSLNPVPMKLKFEKVYFPSILLSKKRYVGYAYEYKDQKEPKLDAKGIETIRRDGIPAQQKIVEKCIRILFDTNDLSQVRDYVEDQFIKIMKGKVSIQDFCFGKEVRLGTYKSAQTAPPGAQISMAKMKLDRRSEPQYRERVAYLVVKGYKGQILRDRCMSPNDFLTRQDDEKLELDWEYYITKVLIPPLERLFSLLGADVRTWYREMPKIFNTFEVPLQDTNKKNPQSPDKGNRGASRNNKNNNNINNNNASLLNFVRSALCYSCGELVNDKRLKLCDICRSRELETLLNLKIDIRELERTFCDILMVCRECTQKNLANNAISSVTCDSCQSEDCPIYYSRLRTKKKLLISTQKYEELIDW</sequence>
<evidence type="ECO:0000256" key="3">
    <source>
        <dbReference type="ARBA" id="ARBA00005755"/>
    </source>
</evidence>
<dbReference type="SUPFAM" id="SSF56672">
    <property type="entry name" value="DNA/RNA polymerases"/>
    <property type="match status" value="1"/>
</dbReference>
<comment type="subunit">
    <text evidence="19">Forms DNA polymerase zeta with REV7.</text>
</comment>
<dbReference type="GO" id="GO:0051539">
    <property type="term" value="F:4 iron, 4 sulfur cluster binding"/>
    <property type="evidence" value="ECO:0007669"/>
    <property type="project" value="UniProtKB-KW"/>
</dbReference>
<feature type="domain" description="C4-type zinc-finger of DNA polymerase delta" evidence="24">
    <location>
        <begin position="1521"/>
        <end position="1600"/>
    </location>
</feature>
<evidence type="ECO:0000259" key="23">
    <source>
        <dbReference type="Pfam" id="PF03104"/>
    </source>
</evidence>
<evidence type="ECO:0000256" key="14">
    <source>
        <dbReference type="ARBA" id="ARBA00023014"/>
    </source>
</evidence>
<evidence type="ECO:0000256" key="10">
    <source>
        <dbReference type="ARBA" id="ARBA00022771"/>
    </source>
</evidence>
<evidence type="ECO:0000256" key="13">
    <source>
        <dbReference type="ARBA" id="ARBA00023004"/>
    </source>
</evidence>
<evidence type="ECO:0000256" key="8">
    <source>
        <dbReference type="ARBA" id="ARBA00022723"/>
    </source>
</evidence>
<feature type="domain" description="DNA-directed DNA polymerase family B exonuclease" evidence="23">
    <location>
        <begin position="746"/>
        <end position="935"/>
    </location>
</feature>
<feature type="compositionally biased region" description="Low complexity" evidence="21">
    <location>
        <begin position="1493"/>
        <end position="1504"/>
    </location>
</feature>
<evidence type="ECO:0000256" key="12">
    <source>
        <dbReference type="ARBA" id="ARBA00022932"/>
    </source>
</evidence>
<keyword evidence="15 20" id="KW-0238">DNA-binding</keyword>
<keyword evidence="10 20" id="KW-0863">Zinc-finger</keyword>
<dbReference type="InterPro" id="IPR042087">
    <property type="entry name" value="DNA_pol_B_thumb"/>
</dbReference>
<comment type="catalytic activity">
    <reaction evidence="18 20">
        <text>DNA(n) + a 2'-deoxyribonucleoside 5'-triphosphate = DNA(n+1) + diphosphate</text>
        <dbReference type="Rhea" id="RHEA:22508"/>
        <dbReference type="Rhea" id="RHEA-COMP:17339"/>
        <dbReference type="Rhea" id="RHEA-COMP:17340"/>
        <dbReference type="ChEBI" id="CHEBI:33019"/>
        <dbReference type="ChEBI" id="CHEBI:61560"/>
        <dbReference type="ChEBI" id="CHEBI:173112"/>
        <dbReference type="EC" id="2.7.7.7"/>
    </reaction>
</comment>
<dbReference type="Pfam" id="PF03104">
    <property type="entry name" value="DNA_pol_B_exo1"/>
    <property type="match status" value="1"/>
</dbReference>
<keyword evidence="13 20" id="KW-0408">Iron</keyword>
<evidence type="ECO:0000313" key="27">
    <source>
        <dbReference type="Proteomes" id="UP001165120"/>
    </source>
</evidence>
<dbReference type="PANTHER" id="PTHR45812:SF1">
    <property type="entry name" value="DNA POLYMERASE ZETA CATALYTIC SUBUNIT"/>
    <property type="match status" value="1"/>
</dbReference>
<keyword evidence="6 20" id="KW-0548">Nucleotidyltransferase</keyword>
<dbReference type="Gene3D" id="3.30.420.10">
    <property type="entry name" value="Ribonuclease H-like superfamily/Ribonuclease H"/>
    <property type="match status" value="1"/>
</dbReference>
<dbReference type="InterPro" id="IPR030559">
    <property type="entry name" value="PolZ_Rev3"/>
</dbReference>
<evidence type="ECO:0000256" key="6">
    <source>
        <dbReference type="ARBA" id="ARBA00022695"/>
    </source>
</evidence>
<proteinExistence type="inferred from homology"/>
<feature type="compositionally biased region" description="Basic and acidic residues" evidence="21">
    <location>
        <begin position="491"/>
        <end position="504"/>
    </location>
</feature>
<evidence type="ECO:0000256" key="2">
    <source>
        <dbReference type="ARBA" id="ARBA00004123"/>
    </source>
</evidence>
<dbReference type="EC" id="2.7.7.7" evidence="20"/>
<dbReference type="InterPro" id="IPR043502">
    <property type="entry name" value="DNA/RNA_pol_sf"/>
</dbReference>
<feature type="compositionally biased region" description="Low complexity" evidence="21">
    <location>
        <begin position="564"/>
        <end position="577"/>
    </location>
</feature>
<evidence type="ECO:0000256" key="1">
    <source>
        <dbReference type="ARBA" id="ARBA00001966"/>
    </source>
</evidence>
<dbReference type="SMART" id="SM00486">
    <property type="entry name" value="POLBc"/>
    <property type="match status" value="1"/>
</dbReference>
<dbReference type="Proteomes" id="UP001165120">
    <property type="component" value="Unassembled WGS sequence"/>
</dbReference>
<keyword evidence="12 20" id="KW-0239">DNA-directed DNA polymerase</keyword>
<keyword evidence="11 20" id="KW-0862">Zinc</keyword>
<comment type="caution">
    <text evidence="26">The sequence shown here is derived from an EMBL/GenBank/DDBJ whole genome shotgun (WGS) entry which is preliminary data.</text>
</comment>
<keyword evidence="16" id="KW-0234">DNA repair</keyword>
<keyword evidence="5 20" id="KW-0808">Transferase</keyword>
<dbReference type="GO" id="GO:0008270">
    <property type="term" value="F:zinc ion binding"/>
    <property type="evidence" value="ECO:0007669"/>
    <property type="project" value="UniProtKB-KW"/>
</dbReference>
<dbReference type="Gene3D" id="1.10.287.690">
    <property type="entry name" value="Helix hairpin bin"/>
    <property type="match status" value="1"/>
</dbReference>
<feature type="domain" description="DNA polymerase delta/zeta catalytic subunit N-terminal" evidence="25">
    <location>
        <begin position="24"/>
        <end position="60"/>
    </location>
</feature>
<dbReference type="GO" id="GO:0000724">
    <property type="term" value="P:double-strand break repair via homologous recombination"/>
    <property type="evidence" value="ECO:0007669"/>
    <property type="project" value="TreeGrafter"/>
</dbReference>
<dbReference type="GO" id="GO:0003677">
    <property type="term" value="F:DNA binding"/>
    <property type="evidence" value="ECO:0007669"/>
    <property type="project" value="UniProtKB-KW"/>
</dbReference>
<name>A0A9W6SYP7_CANBO</name>
<dbReference type="InterPro" id="IPR025687">
    <property type="entry name" value="Znf-C4pol"/>
</dbReference>
<evidence type="ECO:0000256" key="5">
    <source>
        <dbReference type="ARBA" id="ARBA00022679"/>
    </source>
</evidence>
<dbReference type="InterPro" id="IPR012337">
    <property type="entry name" value="RNaseH-like_sf"/>
</dbReference>
<evidence type="ECO:0000256" key="16">
    <source>
        <dbReference type="ARBA" id="ARBA00023204"/>
    </source>
</evidence>
<dbReference type="InterPro" id="IPR017964">
    <property type="entry name" value="DNA-dir_DNA_pol_B_CS"/>
</dbReference>
<evidence type="ECO:0000259" key="24">
    <source>
        <dbReference type="Pfam" id="PF14260"/>
    </source>
</evidence>
<dbReference type="Pfam" id="PF24055">
    <property type="entry name" value="POL3_N"/>
    <property type="match status" value="1"/>
</dbReference>
<reference evidence="26" key="1">
    <citation type="submission" date="2023-04" db="EMBL/GenBank/DDBJ databases">
        <title>Candida boidinii NBRC 10035.</title>
        <authorList>
            <person name="Ichikawa N."/>
            <person name="Sato H."/>
            <person name="Tonouchi N."/>
        </authorList>
    </citation>
    <scope>NUCLEOTIDE SEQUENCE</scope>
    <source>
        <strain evidence="26">NBRC 10035</strain>
    </source>
</reference>
<keyword evidence="9" id="KW-0227">DNA damage</keyword>
<dbReference type="GO" id="GO:0006260">
    <property type="term" value="P:DNA replication"/>
    <property type="evidence" value="ECO:0007669"/>
    <property type="project" value="UniProtKB-KW"/>
</dbReference>
<dbReference type="PANTHER" id="PTHR45812">
    <property type="entry name" value="DNA POLYMERASE ZETA CATALYTIC SUBUNIT"/>
    <property type="match status" value="1"/>
</dbReference>
<evidence type="ECO:0000256" key="4">
    <source>
        <dbReference type="ARBA" id="ARBA00022485"/>
    </source>
</evidence>
<dbReference type="Gene3D" id="3.90.1600.10">
    <property type="entry name" value="Palm domain of DNA polymerase"/>
    <property type="match status" value="1"/>
</dbReference>
<dbReference type="GO" id="GO:0042276">
    <property type="term" value="P:error-prone translesion synthesis"/>
    <property type="evidence" value="ECO:0007669"/>
    <property type="project" value="TreeGrafter"/>
</dbReference>
<protein>
    <recommendedName>
        <fullName evidence="20">DNA polymerase</fullName>
        <ecNumber evidence="20">2.7.7.7</ecNumber>
    </recommendedName>
</protein>
<evidence type="ECO:0000259" key="25">
    <source>
        <dbReference type="Pfam" id="PF24055"/>
    </source>
</evidence>
<dbReference type="Gene3D" id="3.30.342.10">
    <property type="entry name" value="DNA Polymerase, chain B, domain 1"/>
    <property type="match status" value="1"/>
</dbReference>
<dbReference type="FunFam" id="1.10.287.690:FF:000002">
    <property type="entry name" value="DNA polymerase zeta"/>
    <property type="match status" value="1"/>
</dbReference>
<keyword evidence="14 20" id="KW-0411">Iron-sulfur</keyword>
<dbReference type="InterPro" id="IPR036397">
    <property type="entry name" value="RNaseH_sf"/>
</dbReference>
<feature type="domain" description="DNA-directed DNA polymerase family B multifunctional" evidence="22">
    <location>
        <begin position="1003"/>
        <end position="1453"/>
    </location>
</feature>
<accession>A0A9W6SYP7</accession>
<comment type="subcellular location">
    <subcellularLocation>
        <location evidence="2 20">Nucleus</location>
    </subcellularLocation>
</comment>
<evidence type="ECO:0000256" key="9">
    <source>
        <dbReference type="ARBA" id="ARBA00022763"/>
    </source>
</evidence>
<evidence type="ECO:0000256" key="7">
    <source>
        <dbReference type="ARBA" id="ARBA00022705"/>
    </source>
</evidence>
<dbReference type="GO" id="GO:0003887">
    <property type="term" value="F:DNA-directed DNA polymerase activity"/>
    <property type="evidence" value="ECO:0007669"/>
    <property type="project" value="UniProtKB-KW"/>
</dbReference>
<dbReference type="CDD" id="cd05778">
    <property type="entry name" value="DNA_polB_zeta_exo"/>
    <property type="match status" value="1"/>
</dbReference>
<dbReference type="PROSITE" id="PS00116">
    <property type="entry name" value="DNA_POLYMERASE_B"/>
    <property type="match status" value="1"/>
</dbReference>
<dbReference type="FunFam" id="3.30.420.10:FF:000024">
    <property type="entry name" value="DNA polymerase zeta catalytic subunit"/>
    <property type="match status" value="1"/>
</dbReference>
<evidence type="ECO:0000256" key="20">
    <source>
        <dbReference type="RuleBase" id="RU000442"/>
    </source>
</evidence>
<evidence type="ECO:0000313" key="26">
    <source>
        <dbReference type="EMBL" id="GME68861.1"/>
    </source>
</evidence>
<dbReference type="GO" id="GO:0005634">
    <property type="term" value="C:nucleus"/>
    <property type="evidence" value="ECO:0007669"/>
    <property type="project" value="UniProtKB-SubCell"/>
</dbReference>
<dbReference type="FunFam" id="1.10.132.60:FF:000007">
    <property type="entry name" value="DNA polymerase"/>
    <property type="match status" value="1"/>
</dbReference>
<dbReference type="InterPro" id="IPR056435">
    <property type="entry name" value="DPOD/Z_N"/>
</dbReference>
<dbReference type="Gene3D" id="1.10.132.60">
    <property type="entry name" value="DNA polymerase family B, C-terminal domain"/>
    <property type="match status" value="1"/>
</dbReference>
<keyword evidence="4 20" id="KW-0004">4Fe-4S</keyword>
<evidence type="ECO:0000256" key="21">
    <source>
        <dbReference type="SAM" id="MobiDB-lite"/>
    </source>
</evidence>
<evidence type="ECO:0000259" key="22">
    <source>
        <dbReference type="Pfam" id="PF00136"/>
    </source>
</evidence>
<dbReference type="InterPro" id="IPR006172">
    <property type="entry name" value="DNA-dir_DNA_pol_B"/>
</dbReference>
<dbReference type="EMBL" id="BSXN01000511">
    <property type="protein sequence ID" value="GME68861.1"/>
    <property type="molecule type" value="Genomic_DNA"/>
</dbReference>
<dbReference type="Pfam" id="PF00136">
    <property type="entry name" value="DNA_pol_B"/>
    <property type="match status" value="1"/>
</dbReference>
<evidence type="ECO:0000256" key="19">
    <source>
        <dbReference type="ARBA" id="ARBA00066055"/>
    </source>
</evidence>
<evidence type="ECO:0000256" key="17">
    <source>
        <dbReference type="ARBA" id="ARBA00023242"/>
    </source>
</evidence>
<feature type="region of interest" description="Disordered" evidence="21">
    <location>
        <begin position="1477"/>
        <end position="1504"/>
    </location>
</feature>
<dbReference type="Pfam" id="PF14260">
    <property type="entry name" value="zf-C4pol"/>
    <property type="match status" value="1"/>
</dbReference>
<dbReference type="InterPro" id="IPR006133">
    <property type="entry name" value="DNA-dir_DNA_pol_B_exonuc"/>
</dbReference>
<feature type="compositionally biased region" description="Acidic residues" evidence="21">
    <location>
        <begin position="412"/>
        <end position="422"/>
    </location>
</feature>
<dbReference type="GO" id="GO:0000166">
    <property type="term" value="F:nucleotide binding"/>
    <property type="evidence" value="ECO:0007669"/>
    <property type="project" value="InterPro"/>
</dbReference>
<feature type="region of interest" description="Disordered" evidence="21">
    <location>
        <begin position="381"/>
        <end position="427"/>
    </location>
</feature>
<dbReference type="InterPro" id="IPR006134">
    <property type="entry name" value="DNA-dir_DNA_pol_B_multi_dom"/>
</dbReference>
<evidence type="ECO:0000256" key="15">
    <source>
        <dbReference type="ARBA" id="ARBA00023125"/>
    </source>
</evidence>
<evidence type="ECO:0000256" key="18">
    <source>
        <dbReference type="ARBA" id="ARBA00049244"/>
    </source>
</evidence>
<organism evidence="26 27">
    <name type="scientific">Candida boidinii</name>
    <name type="common">Yeast</name>
    <dbReference type="NCBI Taxonomy" id="5477"/>
    <lineage>
        <taxon>Eukaryota</taxon>
        <taxon>Fungi</taxon>
        <taxon>Dikarya</taxon>
        <taxon>Ascomycota</taxon>
        <taxon>Saccharomycotina</taxon>
        <taxon>Pichiomycetes</taxon>
        <taxon>Pichiales</taxon>
        <taxon>Pichiaceae</taxon>
        <taxon>Ogataea</taxon>
        <taxon>Ogataea/Candida clade</taxon>
    </lineage>
</organism>
<comment type="cofactor">
    <cofactor evidence="1 20">
        <name>[4Fe-4S] cluster</name>
        <dbReference type="ChEBI" id="CHEBI:49883"/>
    </cofactor>
</comment>
<dbReference type="InterPro" id="IPR023211">
    <property type="entry name" value="DNA_pol_palm_dom_sf"/>
</dbReference>
<dbReference type="SUPFAM" id="SSF53098">
    <property type="entry name" value="Ribonuclease H-like"/>
    <property type="match status" value="1"/>
</dbReference>
<feature type="region of interest" description="Disordered" evidence="21">
    <location>
        <begin position="468"/>
        <end position="504"/>
    </location>
</feature>
<dbReference type="CDD" id="cd05534">
    <property type="entry name" value="POLBc_zeta"/>
    <property type="match status" value="1"/>
</dbReference>
<dbReference type="GO" id="GO:0016035">
    <property type="term" value="C:zeta DNA polymerase complex"/>
    <property type="evidence" value="ECO:0007669"/>
    <property type="project" value="InterPro"/>
</dbReference>
<feature type="region of interest" description="Disordered" evidence="21">
    <location>
        <begin position="556"/>
        <end position="577"/>
    </location>
</feature>